<dbReference type="PRINTS" id="PR00738">
    <property type="entry name" value="GLHYDRLASE20"/>
</dbReference>
<dbReference type="SUPFAM" id="SSF51445">
    <property type="entry name" value="(Trans)glycosidases"/>
    <property type="match status" value="1"/>
</dbReference>
<dbReference type="InterPro" id="IPR017853">
    <property type="entry name" value="GH"/>
</dbReference>
<dbReference type="InterPro" id="IPR025705">
    <property type="entry name" value="Beta_hexosaminidase_sua/sub"/>
</dbReference>
<sequence length="793" mass="89152">MVKVNICRSALFPPISLFLFIFVGFSLFTVDSVASVSYRNLIPEPVSIVEKEGRPFVVNEQTKVIYSGNYPEWESVADLLAAYLSESTGYPLTIGKFSKLQRSNEIIFERNFQLPKEGFKLEVTEDYMIIEAADLAGAFYAVQMLRQLLLLGWERPAEQEKRIGEVIVSGKELSFPPVALEDYPSMSYRGAMLDVSRHFFSVAQVKRYIDLLAFHRLNHFHWHLTDDQGWRIEIEKYPNLTKVGAWRGADKYGGYYTHEDIKEVVAYAAERFITIIPEIDMPGHTQAALAAYPELGCMGKNYEVATEVGGVHKDVMCLGNDFTLPFVKDVLKEVAGLFPGVFIHIGGDEVPKDRWQQCDACQKAITKHGLKDAGRHTAEEFLQSAFNEEIAGYLHGLGKRMIGWDEVLSDSLSREVTIMSWRGLGRATAALRKGHSVIVSADSHLYLNHYQTINSEQEPRATGGLVEMKKVFETPFFSLQLSTTEKERVLGAEACLWTSFIDNDSLLDYMLLPRLAAFAEAAWCEGRRGTYDHFLHRLPGLLNCYNRLGYGHANHFFTISAAYQSVPEERNLQISLESLPNTEIYYTLDGSQPIKSTSSLYKSAFRIDKSCVLRAVSYLSDGLSSDELRQEIFVNKATFRPVRLLNAPSERYQGENGRVLVDGIRSINFHNTGLWVGNHSSDLSVVIDLESLQSISSVEVSALTDLSAWIMGPQSISVFVSTDGEKYAAVSRQIYDAPTDAMGEKQSDLNRLSFDATSARYVKIVAEPFKSLPKGHSGENEPPFLFIDEIRIY</sequence>
<dbReference type="SUPFAM" id="SSF49785">
    <property type="entry name" value="Galactose-binding domain-like"/>
    <property type="match status" value="1"/>
</dbReference>
<evidence type="ECO:0000256" key="1">
    <source>
        <dbReference type="ARBA" id="ARBA00001231"/>
    </source>
</evidence>
<dbReference type="InterPro" id="IPR015882">
    <property type="entry name" value="HEX_bac_N"/>
</dbReference>
<dbReference type="EMBL" id="JARZAK010000008">
    <property type="protein sequence ID" value="MDY7258889.1"/>
    <property type="molecule type" value="Genomic_DNA"/>
</dbReference>
<comment type="caution">
    <text evidence="9">The sequence shown here is derived from an EMBL/GenBank/DDBJ whole genome shotgun (WGS) entry which is preliminary data.</text>
</comment>
<comment type="similarity">
    <text evidence="2">Belongs to the glycosyl hydrolase 20 family.</text>
</comment>
<keyword evidence="6" id="KW-0472">Membrane</keyword>
<evidence type="ECO:0000256" key="4">
    <source>
        <dbReference type="ARBA" id="ARBA00022801"/>
    </source>
</evidence>
<accession>A0ABU5HSA1</accession>
<keyword evidence="4" id="KW-0378">Hydrolase</keyword>
<keyword evidence="6" id="KW-1133">Transmembrane helix</keyword>
<keyword evidence="6" id="KW-0812">Transmembrane</keyword>
<evidence type="ECO:0000256" key="6">
    <source>
        <dbReference type="SAM" id="Phobius"/>
    </source>
</evidence>
<dbReference type="InterPro" id="IPR029018">
    <property type="entry name" value="Hex-like_dom2"/>
</dbReference>
<reference evidence="9 10" key="1">
    <citation type="submission" date="2023-04" db="EMBL/GenBank/DDBJ databases">
        <title>Bacteroides pacosi sp. nov., isolated from the fecal material of an alpaca.</title>
        <authorList>
            <person name="Miller S."/>
            <person name="Hendry M."/>
            <person name="King J."/>
            <person name="Sankaranarayanan K."/>
            <person name="Lawson P.A."/>
        </authorList>
    </citation>
    <scope>NUCLEOTIDE SEQUENCE [LARGE SCALE GENOMIC DNA]</scope>
    <source>
        <strain evidence="9 10">A2-P53</strain>
    </source>
</reference>
<dbReference type="Pfam" id="PF02838">
    <property type="entry name" value="Glyco_hydro_20b"/>
    <property type="match status" value="1"/>
</dbReference>
<dbReference type="Gene3D" id="2.60.120.260">
    <property type="entry name" value="Galactose-binding domain-like"/>
    <property type="match status" value="1"/>
</dbReference>
<dbReference type="InterPro" id="IPR026876">
    <property type="entry name" value="Fn3_assoc_repeat"/>
</dbReference>
<keyword evidence="5" id="KW-0326">Glycosidase</keyword>
<evidence type="ECO:0000256" key="2">
    <source>
        <dbReference type="ARBA" id="ARBA00006285"/>
    </source>
</evidence>
<evidence type="ECO:0000256" key="5">
    <source>
        <dbReference type="ARBA" id="ARBA00023295"/>
    </source>
</evidence>
<proteinExistence type="inferred from homology"/>
<dbReference type="Proteomes" id="UP001292913">
    <property type="component" value="Unassembled WGS sequence"/>
</dbReference>
<dbReference type="SUPFAM" id="SSF55545">
    <property type="entry name" value="beta-N-acetylhexosaminidase-like domain"/>
    <property type="match status" value="1"/>
</dbReference>
<keyword evidence="10" id="KW-1185">Reference proteome</keyword>
<dbReference type="PANTHER" id="PTHR22600:SF57">
    <property type="entry name" value="BETA-N-ACETYLHEXOSAMINIDASE"/>
    <property type="match status" value="1"/>
</dbReference>
<dbReference type="Pfam" id="PF00728">
    <property type="entry name" value="Glyco_hydro_20"/>
    <property type="match status" value="1"/>
</dbReference>
<gene>
    <name evidence="9" type="ORF">QHG74_14325</name>
</gene>
<feature type="domain" description="Glycoside hydrolase family 20 catalytic" evidence="7">
    <location>
        <begin position="187"/>
        <end position="524"/>
    </location>
</feature>
<evidence type="ECO:0000259" key="7">
    <source>
        <dbReference type="Pfam" id="PF00728"/>
    </source>
</evidence>
<dbReference type="RefSeq" id="WP_322019623.1">
    <property type="nucleotide sequence ID" value="NZ_JARZAK010000008.1"/>
</dbReference>
<name>A0ABU5HSA1_9BACE</name>
<evidence type="ECO:0000256" key="3">
    <source>
        <dbReference type="ARBA" id="ARBA00012663"/>
    </source>
</evidence>
<dbReference type="Pfam" id="PF22633">
    <property type="entry name" value="F5_F8_type_C_2"/>
    <property type="match status" value="1"/>
</dbReference>
<dbReference type="PANTHER" id="PTHR22600">
    <property type="entry name" value="BETA-HEXOSAMINIDASE"/>
    <property type="match status" value="1"/>
</dbReference>
<protein>
    <recommendedName>
        <fullName evidence="3">beta-N-acetylhexosaminidase</fullName>
        <ecNumber evidence="3">3.2.1.52</ecNumber>
    </recommendedName>
</protein>
<dbReference type="InterPro" id="IPR015883">
    <property type="entry name" value="Glyco_hydro_20_cat"/>
</dbReference>
<dbReference type="Gene3D" id="3.20.20.80">
    <property type="entry name" value="Glycosidases"/>
    <property type="match status" value="1"/>
</dbReference>
<feature type="domain" description="Beta-hexosaminidase bacterial type N-terminal" evidence="8">
    <location>
        <begin position="40"/>
        <end position="149"/>
    </location>
</feature>
<comment type="catalytic activity">
    <reaction evidence="1">
        <text>Hydrolysis of terminal non-reducing N-acetyl-D-hexosamine residues in N-acetyl-beta-D-hexosaminides.</text>
        <dbReference type="EC" id="3.2.1.52"/>
    </reaction>
</comment>
<dbReference type="CDD" id="cd06563">
    <property type="entry name" value="GH20_chitobiase-like"/>
    <property type="match status" value="1"/>
</dbReference>
<evidence type="ECO:0000259" key="8">
    <source>
        <dbReference type="Pfam" id="PF02838"/>
    </source>
</evidence>
<evidence type="ECO:0000313" key="9">
    <source>
        <dbReference type="EMBL" id="MDY7258889.1"/>
    </source>
</evidence>
<dbReference type="InterPro" id="IPR008979">
    <property type="entry name" value="Galactose-bd-like_sf"/>
</dbReference>
<dbReference type="EC" id="3.2.1.52" evidence="3"/>
<feature type="transmembrane region" description="Helical" evidence="6">
    <location>
        <begin position="12"/>
        <end position="30"/>
    </location>
</feature>
<dbReference type="Gene3D" id="3.30.379.10">
    <property type="entry name" value="Chitobiase/beta-hexosaminidase domain 2-like"/>
    <property type="match status" value="1"/>
</dbReference>
<evidence type="ECO:0000313" key="10">
    <source>
        <dbReference type="Proteomes" id="UP001292913"/>
    </source>
</evidence>
<organism evidence="9 10">
    <name type="scientific">Bacteroides vicugnae</name>
    <dbReference type="NCBI Taxonomy" id="3037989"/>
    <lineage>
        <taxon>Bacteria</taxon>
        <taxon>Pseudomonadati</taxon>
        <taxon>Bacteroidota</taxon>
        <taxon>Bacteroidia</taxon>
        <taxon>Bacteroidales</taxon>
        <taxon>Bacteroidaceae</taxon>
        <taxon>Bacteroides</taxon>
    </lineage>
</organism>
<dbReference type="Pfam" id="PF13287">
    <property type="entry name" value="Fn3_assoc"/>
    <property type="match status" value="1"/>
</dbReference>